<name>A0ABR2YQ40_9CHLO</name>
<evidence type="ECO:0000313" key="2">
    <source>
        <dbReference type="EMBL" id="KAK9908730.1"/>
    </source>
</evidence>
<feature type="compositionally biased region" description="Basic and acidic residues" evidence="1">
    <location>
        <begin position="106"/>
        <end position="120"/>
    </location>
</feature>
<gene>
    <name evidence="2" type="ORF">WJX75_001999</name>
</gene>
<evidence type="ECO:0000256" key="1">
    <source>
        <dbReference type="SAM" id="MobiDB-lite"/>
    </source>
</evidence>
<proteinExistence type="predicted"/>
<comment type="caution">
    <text evidence="2">The sequence shown here is derived from an EMBL/GenBank/DDBJ whole genome shotgun (WGS) entry which is preliminary data.</text>
</comment>
<feature type="compositionally biased region" description="Polar residues" evidence="1">
    <location>
        <begin position="121"/>
        <end position="137"/>
    </location>
</feature>
<protein>
    <submittedName>
        <fullName evidence="2">Uncharacterized protein</fullName>
    </submittedName>
</protein>
<dbReference type="EMBL" id="JALJOT010000007">
    <property type="protein sequence ID" value="KAK9908730.1"/>
    <property type="molecule type" value="Genomic_DNA"/>
</dbReference>
<accession>A0ABR2YQ40</accession>
<sequence>MCAQIISRIKSGKVHSQEVVDVLISRLQQKRPRKVFGECPRILDQQQKGQLLGEVSNISMKPMDRFSKDLRSGQQAKVLAYEILGNMQGAAHSPRPRGAEDAAADTAHHEQPVEVMEARRTPSTAPEQQQQSDSQNLLPGFDSHESGPQARAGYPPAGPNVPPHSTDQSVLKQMGWL</sequence>
<keyword evidence="3" id="KW-1185">Reference proteome</keyword>
<evidence type="ECO:0000313" key="3">
    <source>
        <dbReference type="Proteomes" id="UP001491310"/>
    </source>
</evidence>
<reference evidence="2 3" key="1">
    <citation type="journal article" date="2024" name="Nat. Commun.">
        <title>Phylogenomics reveals the evolutionary origins of lichenization in chlorophyte algae.</title>
        <authorList>
            <person name="Puginier C."/>
            <person name="Libourel C."/>
            <person name="Otte J."/>
            <person name="Skaloud P."/>
            <person name="Haon M."/>
            <person name="Grisel S."/>
            <person name="Petersen M."/>
            <person name="Berrin J.G."/>
            <person name="Delaux P.M."/>
            <person name="Dal Grande F."/>
            <person name="Keller J."/>
        </authorList>
    </citation>
    <scope>NUCLEOTIDE SEQUENCE [LARGE SCALE GENOMIC DNA]</scope>
    <source>
        <strain evidence="2 3">SAG 216-7</strain>
    </source>
</reference>
<feature type="region of interest" description="Disordered" evidence="1">
    <location>
        <begin position="89"/>
        <end position="177"/>
    </location>
</feature>
<dbReference type="Proteomes" id="UP001491310">
    <property type="component" value="Unassembled WGS sequence"/>
</dbReference>
<organism evidence="2 3">
    <name type="scientific">Coccomyxa subellipsoidea</name>
    <dbReference type="NCBI Taxonomy" id="248742"/>
    <lineage>
        <taxon>Eukaryota</taxon>
        <taxon>Viridiplantae</taxon>
        <taxon>Chlorophyta</taxon>
        <taxon>core chlorophytes</taxon>
        <taxon>Trebouxiophyceae</taxon>
        <taxon>Trebouxiophyceae incertae sedis</taxon>
        <taxon>Coccomyxaceae</taxon>
        <taxon>Coccomyxa</taxon>
    </lineage>
</organism>